<dbReference type="GO" id="GO:0044205">
    <property type="term" value="P:'de novo' UMP biosynthetic process"/>
    <property type="evidence" value="ECO:0007669"/>
    <property type="project" value="UniProtKB-UniRule"/>
</dbReference>
<feature type="active site" evidence="11">
    <location>
        <position position="360"/>
    </location>
</feature>
<feature type="binding site" evidence="11">
    <location>
        <position position="306"/>
    </location>
    <ligand>
        <name>L-glutamine</name>
        <dbReference type="ChEBI" id="CHEBI:58359"/>
    </ligand>
</feature>
<reference evidence="13" key="1">
    <citation type="submission" date="2020-09" db="EMBL/GenBank/DDBJ databases">
        <title>Nocardioides sp. strain MJB4 16S ribosomal RNA gene Genome sequencing and assembly.</title>
        <authorList>
            <person name="Kim I."/>
        </authorList>
    </citation>
    <scope>NUCLEOTIDE SEQUENCE</scope>
    <source>
        <strain evidence="13">MJB4</strain>
    </source>
</reference>
<dbReference type="EC" id="6.3.5.5" evidence="11"/>
<feature type="active site" description="Nucleophile" evidence="11">
    <location>
        <position position="261"/>
    </location>
</feature>
<evidence type="ECO:0000256" key="5">
    <source>
        <dbReference type="ARBA" id="ARBA00022741"/>
    </source>
</evidence>
<protein>
    <recommendedName>
        <fullName evidence="11">Carbamoyl phosphate synthase small chain</fullName>
        <ecNumber evidence="11">6.3.5.5</ecNumber>
    </recommendedName>
    <alternativeName>
        <fullName evidence="11">Carbamoyl phosphate synthetase glutamine chain</fullName>
    </alternativeName>
</protein>
<evidence type="ECO:0000259" key="12">
    <source>
        <dbReference type="SMART" id="SM01097"/>
    </source>
</evidence>
<dbReference type="GO" id="GO:0006526">
    <property type="term" value="P:L-arginine biosynthetic process"/>
    <property type="evidence" value="ECO:0007669"/>
    <property type="project" value="UniProtKB-UniRule"/>
</dbReference>
<dbReference type="InterPro" id="IPR006274">
    <property type="entry name" value="CarbamoylP_synth_ssu"/>
</dbReference>
<evidence type="ECO:0000256" key="7">
    <source>
        <dbReference type="ARBA" id="ARBA00022962"/>
    </source>
</evidence>
<evidence type="ECO:0000313" key="13">
    <source>
        <dbReference type="EMBL" id="MBD8869742.1"/>
    </source>
</evidence>
<dbReference type="Gene3D" id="3.40.50.880">
    <property type="match status" value="1"/>
</dbReference>
<feature type="binding site" evidence="11">
    <location>
        <position position="305"/>
    </location>
    <ligand>
        <name>L-glutamine</name>
        <dbReference type="ChEBI" id="CHEBI:58359"/>
    </ligand>
</feature>
<dbReference type="PRINTS" id="PR00096">
    <property type="entry name" value="GATASE"/>
</dbReference>
<comment type="catalytic activity">
    <reaction evidence="9 11">
        <text>hydrogencarbonate + L-glutamine + 2 ATP + H2O = carbamoyl phosphate + L-glutamate + 2 ADP + phosphate + 2 H(+)</text>
        <dbReference type="Rhea" id="RHEA:18633"/>
        <dbReference type="ChEBI" id="CHEBI:15377"/>
        <dbReference type="ChEBI" id="CHEBI:15378"/>
        <dbReference type="ChEBI" id="CHEBI:17544"/>
        <dbReference type="ChEBI" id="CHEBI:29985"/>
        <dbReference type="ChEBI" id="CHEBI:30616"/>
        <dbReference type="ChEBI" id="CHEBI:43474"/>
        <dbReference type="ChEBI" id="CHEBI:58228"/>
        <dbReference type="ChEBI" id="CHEBI:58359"/>
        <dbReference type="ChEBI" id="CHEBI:456216"/>
        <dbReference type="EC" id="6.3.5.5"/>
    </reaction>
</comment>
<dbReference type="NCBIfam" id="TIGR01368">
    <property type="entry name" value="CPSaseIIsmall"/>
    <property type="match status" value="1"/>
</dbReference>
<dbReference type="SMART" id="SM01097">
    <property type="entry name" value="CPSase_sm_chain"/>
    <property type="match status" value="1"/>
</dbReference>
<comment type="pathway">
    <text evidence="2 11">Amino-acid biosynthesis; L-arginine biosynthesis; carbamoyl phosphate from bicarbonate: step 1/1.</text>
</comment>
<dbReference type="GO" id="GO:0006207">
    <property type="term" value="P:'de novo' pyrimidine nucleobase biosynthetic process"/>
    <property type="evidence" value="ECO:0007669"/>
    <property type="project" value="InterPro"/>
</dbReference>
<feature type="binding site" evidence="11">
    <location>
        <position position="235"/>
    </location>
    <ligand>
        <name>L-glutamine</name>
        <dbReference type="ChEBI" id="CHEBI:58359"/>
    </ligand>
</feature>
<dbReference type="InterPro" id="IPR050472">
    <property type="entry name" value="Anth_synth/Amidotransfase"/>
</dbReference>
<feature type="binding site" evidence="11">
    <location>
        <position position="262"/>
    </location>
    <ligand>
        <name>L-glutamine</name>
        <dbReference type="ChEBI" id="CHEBI:58359"/>
    </ligand>
</feature>
<comment type="catalytic activity">
    <reaction evidence="10 11">
        <text>L-glutamine + H2O = L-glutamate + NH4(+)</text>
        <dbReference type="Rhea" id="RHEA:15889"/>
        <dbReference type="ChEBI" id="CHEBI:15377"/>
        <dbReference type="ChEBI" id="CHEBI:28938"/>
        <dbReference type="ChEBI" id="CHEBI:29985"/>
        <dbReference type="ChEBI" id="CHEBI:58359"/>
    </reaction>
</comment>
<dbReference type="AlphaFoldDB" id="A0A927K368"/>
<keyword evidence="4 11" id="KW-0436">Ligase</keyword>
<evidence type="ECO:0000313" key="14">
    <source>
        <dbReference type="Proteomes" id="UP000616839"/>
    </source>
</evidence>
<keyword evidence="5 11" id="KW-0547">Nucleotide-binding</keyword>
<dbReference type="SUPFAM" id="SSF52317">
    <property type="entry name" value="Class I glutamine amidotransferase-like"/>
    <property type="match status" value="1"/>
</dbReference>
<dbReference type="PANTHER" id="PTHR43418">
    <property type="entry name" value="MULTIFUNCTIONAL TRYPTOPHAN BIOSYNTHESIS PROTEIN-RELATED"/>
    <property type="match status" value="1"/>
</dbReference>
<gene>
    <name evidence="11 13" type="primary">carA</name>
    <name evidence="13" type="ORF">IE331_08900</name>
</gene>
<keyword evidence="14" id="KW-1185">Reference proteome</keyword>
<evidence type="ECO:0000256" key="6">
    <source>
        <dbReference type="ARBA" id="ARBA00022840"/>
    </source>
</evidence>
<proteinExistence type="inferred from homology"/>
<dbReference type="Gene3D" id="3.50.30.20">
    <property type="entry name" value="Carbamoyl-phosphate synthase small subunit, N-terminal domain"/>
    <property type="match status" value="1"/>
</dbReference>
<dbReference type="SUPFAM" id="SSF52021">
    <property type="entry name" value="Carbamoyl phosphate synthetase, small subunit N-terminal domain"/>
    <property type="match status" value="1"/>
</dbReference>
<evidence type="ECO:0000256" key="3">
    <source>
        <dbReference type="ARBA" id="ARBA00007800"/>
    </source>
</evidence>
<comment type="subunit">
    <text evidence="11">Composed of two chains; the small (or glutamine) chain promotes the hydrolysis of glutamine to ammonia, which is used by the large (or ammonia) chain to synthesize carbamoyl phosphate. Tetramer of heterodimers (alpha,beta)4.</text>
</comment>
<organism evidence="13 14">
    <name type="scientific">Nocardioides donggukensis</name>
    <dbReference type="NCBI Taxonomy" id="2774019"/>
    <lineage>
        <taxon>Bacteria</taxon>
        <taxon>Bacillati</taxon>
        <taxon>Actinomycetota</taxon>
        <taxon>Actinomycetes</taxon>
        <taxon>Propionibacteriales</taxon>
        <taxon>Nocardioidaceae</taxon>
        <taxon>Nocardioides</taxon>
    </lineage>
</organism>
<feature type="binding site" evidence="11">
    <location>
        <position position="54"/>
    </location>
    <ligand>
        <name>L-glutamine</name>
        <dbReference type="ChEBI" id="CHEBI:58359"/>
    </ligand>
</feature>
<dbReference type="GO" id="GO:0004088">
    <property type="term" value="F:carbamoyl-phosphate synthase (glutamine-hydrolyzing) activity"/>
    <property type="evidence" value="ECO:0007669"/>
    <property type="project" value="UniProtKB-UniRule"/>
</dbReference>
<comment type="similarity">
    <text evidence="3 11">Belongs to the CarA family.</text>
</comment>
<feature type="binding site" evidence="11">
    <location>
        <position position="233"/>
    </location>
    <ligand>
        <name>L-glutamine</name>
        <dbReference type="ChEBI" id="CHEBI:58359"/>
    </ligand>
</feature>
<feature type="region of interest" description="CPSase" evidence="11">
    <location>
        <begin position="1"/>
        <end position="182"/>
    </location>
</feature>
<keyword evidence="11" id="KW-0028">Amino-acid biosynthesis</keyword>
<comment type="caution">
    <text evidence="13">The sequence shown here is derived from an EMBL/GenBank/DDBJ whole genome shotgun (WGS) entry which is preliminary data.</text>
</comment>
<dbReference type="EMBL" id="JACYXZ010000002">
    <property type="protein sequence ID" value="MBD8869742.1"/>
    <property type="molecule type" value="Genomic_DNA"/>
</dbReference>
<evidence type="ECO:0000256" key="8">
    <source>
        <dbReference type="ARBA" id="ARBA00022975"/>
    </source>
</evidence>
<evidence type="ECO:0000256" key="4">
    <source>
        <dbReference type="ARBA" id="ARBA00022598"/>
    </source>
</evidence>
<sequence length="395" mass="42422">MTGPATLAPRPAILVLEDGRTFRGEAFGATGETFGEAVFSTGMTGYQETLTDPSYHRQVVVMTAPHVGNTGVNDEDPESRRIWVSGYVVRDPARVSSNWRARRTLDQELDEQGVVGISGVDTRALTRHLRERGAMRVGISTTETDPEALLGRVLASAGMVGAELAGEVSTTEAYVVPAVGERRLTVAAVDLGIKAMTPAMLAERGIEVHVLPATSTLDDVLAVRPDGLFFSNGPGDPSATTSQVELLQGALAHGLPYFGICFGNQLFGRALGFDTYKLRYGHRGINQPVMDRTTGKVEVTAHNHGFAVAWPDAPEMTPQPTPYGAASVSHVCLNDDVVEGLELRDDAGRLLSFSVQYHPEAAAGPHDAAYLFDRFSDLMVSRRSQGDHQRNDGGH</sequence>
<keyword evidence="8 11" id="KW-0665">Pyrimidine biosynthesis</keyword>
<keyword evidence="6 11" id="KW-0067">ATP-binding</keyword>
<dbReference type="PANTHER" id="PTHR43418:SF7">
    <property type="entry name" value="CARBAMOYL-PHOSPHATE SYNTHASE SMALL CHAIN"/>
    <property type="match status" value="1"/>
</dbReference>
<evidence type="ECO:0000256" key="2">
    <source>
        <dbReference type="ARBA" id="ARBA00005077"/>
    </source>
</evidence>
<dbReference type="Pfam" id="PF00117">
    <property type="entry name" value="GATase"/>
    <property type="match status" value="1"/>
</dbReference>
<dbReference type="HAMAP" id="MF_01209">
    <property type="entry name" value="CPSase_S_chain"/>
    <property type="match status" value="1"/>
</dbReference>
<comment type="function">
    <text evidence="11">Small subunit of the glutamine-dependent carbamoyl phosphate synthetase (CPSase). CPSase catalyzes the formation of carbamoyl phosphate from the ammonia moiety of glutamine, carbonate, and phosphate donated by ATP, constituting the first step of 2 biosynthetic pathways, one leading to arginine and/or urea and the other to pyrimidine nucleotides. The small subunit (glutamine amidotransferase) binds and cleaves glutamine to supply the large subunit with the substrate ammonia.</text>
</comment>
<feature type="domain" description="Carbamoyl-phosphate synthase small subunit N-terminal" evidence="12">
    <location>
        <begin position="10"/>
        <end position="140"/>
    </location>
</feature>
<dbReference type="RefSeq" id="WP_192142647.1">
    <property type="nucleotide sequence ID" value="NZ_JACYXZ010000002.1"/>
</dbReference>
<feature type="binding site" evidence="11">
    <location>
        <position position="303"/>
    </location>
    <ligand>
        <name>L-glutamine</name>
        <dbReference type="ChEBI" id="CHEBI:58359"/>
    </ligand>
</feature>
<evidence type="ECO:0000256" key="11">
    <source>
        <dbReference type="HAMAP-Rule" id="MF_01209"/>
    </source>
</evidence>
<comment type="pathway">
    <text evidence="1 11">Pyrimidine metabolism; UMP biosynthesis via de novo pathway; (S)-dihydroorotate from bicarbonate: step 1/3.</text>
</comment>
<dbReference type="InterPro" id="IPR017926">
    <property type="entry name" value="GATASE"/>
</dbReference>
<feature type="binding site" evidence="11">
    <location>
        <position position="265"/>
    </location>
    <ligand>
        <name>L-glutamine</name>
        <dbReference type="ChEBI" id="CHEBI:58359"/>
    </ligand>
</feature>
<dbReference type="PRINTS" id="PR00099">
    <property type="entry name" value="CPSGATASE"/>
</dbReference>
<dbReference type="Proteomes" id="UP000616839">
    <property type="component" value="Unassembled WGS sequence"/>
</dbReference>
<accession>A0A927K368</accession>
<feature type="active site" evidence="11">
    <location>
        <position position="358"/>
    </location>
</feature>
<dbReference type="Pfam" id="PF00988">
    <property type="entry name" value="CPSase_sm_chain"/>
    <property type="match status" value="1"/>
</dbReference>
<evidence type="ECO:0000256" key="1">
    <source>
        <dbReference type="ARBA" id="ARBA00004812"/>
    </source>
</evidence>
<evidence type="ECO:0000256" key="10">
    <source>
        <dbReference type="ARBA" id="ARBA00049285"/>
    </source>
</evidence>
<dbReference type="GO" id="GO:0006541">
    <property type="term" value="P:glutamine metabolic process"/>
    <property type="evidence" value="ECO:0007669"/>
    <property type="project" value="InterPro"/>
</dbReference>
<dbReference type="NCBIfam" id="NF009475">
    <property type="entry name" value="PRK12838.1"/>
    <property type="match status" value="1"/>
</dbReference>
<keyword evidence="11" id="KW-0055">Arginine biosynthesis</keyword>
<keyword evidence="7 11" id="KW-0315">Glutamine amidotransferase</keyword>
<dbReference type="InterPro" id="IPR036480">
    <property type="entry name" value="CarbP_synth_ssu_N_sf"/>
</dbReference>
<dbReference type="InterPro" id="IPR029062">
    <property type="entry name" value="Class_I_gatase-like"/>
</dbReference>
<evidence type="ECO:0000256" key="9">
    <source>
        <dbReference type="ARBA" id="ARBA00048816"/>
    </source>
</evidence>
<dbReference type="InterPro" id="IPR035686">
    <property type="entry name" value="CPSase_GATase1"/>
</dbReference>
<dbReference type="InterPro" id="IPR002474">
    <property type="entry name" value="CarbamoylP_synth_ssu_N"/>
</dbReference>
<name>A0A927K368_9ACTN</name>
<dbReference type="CDD" id="cd01744">
    <property type="entry name" value="GATase1_CPSase"/>
    <property type="match status" value="1"/>
</dbReference>
<dbReference type="FunFam" id="3.50.30.20:FF:000001">
    <property type="entry name" value="Carbamoyl-phosphate synthase small chain"/>
    <property type="match status" value="1"/>
</dbReference>
<dbReference type="PROSITE" id="PS51273">
    <property type="entry name" value="GATASE_TYPE_1"/>
    <property type="match status" value="1"/>
</dbReference>
<dbReference type="GO" id="GO:0005524">
    <property type="term" value="F:ATP binding"/>
    <property type="evidence" value="ECO:0007669"/>
    <property type="project" value="UniProtKB-UniRule"/>
</dbReference>